<gene>
    <name evidence="3" type="ORF">BC781_10987</name>
</gene>
<dbReference type="OrthoDB" id="9760528at2"/>
<reference evidence="3 4" key="1">
    <citation type="submission" date="2018-03" db="EMBL/GenBank/DDBJ databases">
        <title>Genomic Encyclopedia of Archaeal and Bacterial Type Strains, Phase II (KMG-II): from individual species to whole genera.</title>
        <authorList>
            <person name="Goeker M."/>
        </authorList>
    </citation>
    <scope>NUCLEOTIDE SEQUENCE [LARGE SCALE GENOMIC DNA]</scope>
    <source>
        <strain evidence="3 4">DSM 28229</strain>
    </source>
</reference>
<keyword evidence="2" id="KW-0472">Membrane</keyword>
<organism evidence="3 4">
    <name type="scientific">Sediminitomix flava</name>
    <dbReference type="NCBI Taxonomy" id="379075"/>
    <lineage>
        <taxon>Bacteria</taxon>
        <taxon>Pseudomonadati</taxon>
        <taxon>Bacteroidota</taxon>
        <taxon>Cytophagia</taxon>
        <taxon>Cytophagales</taxon>
        <taxon>Flammeovirgaceae</taxon>
        <taxon>Sediminitomix</taxon>
    </lineage>
</organism>
<evidence type="ECO:0000256" key="1">
    <source>
        <dbReference type="SAM" id="Coils"/>
    </source>
</evidence>
<sequence>MLKISSKQSADRNLYDERLNTIEALHTPKNARALARWLLGIFLSFFIVLFLPWQQNIRAKGELTALSPSDRPQVIPSPIDGQISAWHVREGQYVDSGQVLITISEIKEKYIDPELLKRLEEQMTAKEEVIEAKFNKVKAYEKQLKAMKNGLEFKLNQNTNKIAQSRLKISSDSIDWLAAQVDLKNFDRQYKANQALYDSGLIPLVKLESARSKFQSSKAKELSQENKFNMSKAELQNALISRNSIQADAFGKIAKTESELSATLGEIAESQGQLSDYRNKYRNIEIRTGMRTIKAPQDGYVVKALSSGIGENVKVGKSLMSLMPKDPQLAVAMEVKAMDVPLLDIGRHARLQFDGWPAIQFSGWPSVSVGTFGGKVEVIDYVSGKDGKYRVLITPDLRNKRDDQWPEQLRVGSGVYGWVLLDEVPVWYELWRQINGFPPSLKNKEEAEAAEKK</sequence>
<comment type="caution">
    <text evidence="3">The sequence shown here is derived from an EMBL/GenBank/DDBJ whole genome shotgun (WGS) entry which is preliminary data.</text>
</comment>
<evidence type="ECO:0000256" key="2">
    <source>
        <dbReference type="SAM" id="Phobius"/>
    </source>
</evidence>
<keyword evidence="1" id="KW-0175">Coiled coil</keyword>
<dbReference type="EMBL" id="QGDO01000009">
    <property type="protein sequence ID" value="PWJ36072.1"/>
    <property type="molecule type" value="Genomic_DNA"/>
</dbReference>
<dbReference type="PRINTS" id="PR01490">
    <property type="entry name" value="RTXTOXIND"/>
</dbReference>
<evidence type="ECO:0000313" key="3">
    <source>
        <dbReference type="EMBL" id="PWJ36072.1"/>
    </source>
</evidence>
<keyword evidence="2" id="KW-0812">Transmembrane</keyword>
<dbReference type="PANTHER" id="PTHR30386">
    <property type="entry name" value="MEMBRANE FUSION SUBUNIT OF EMRAB-TOLC MULTIDRUG EFFLUX PUMP"/>
    <property type="match status" value="1"/>
</dbReference>
<dbReference type="SUPFAM" id="SSF51230">
    <property type="entry name" value="Single hybrid motif"/>
    <property type="match status" value="1"/>
</dbReference>
<keyword evidence="4" id="KW-1185">Reference proteome</keyword>
<evidence type="ECO:0000313" key="4">
    <source>
        <dbReference type="Proteomes" id="UP000245535"/>
    </source>
</evidence>
<feature type="coiled-coil region" evidence="1">
    <location>
        <begin position="116"/>
        <end position="157"/>
    </location>
</feature>
<dbReference type="InterPro" id="IPR011053">
    <property type="entry name" value="Single_hybrid_motif"/>
</dbReference>
<dbReference type="RefSeq" id="WP_109622474.1">
    <property type="nucleotide sequence ID" value="NZ_QGDO01000009.1"/>
</dbReference>
<proteinExistence type="predicted"/>
<dbReference type="Proteomes" id="UP000245535">
    <property type="component" value="Unassembled WGS sequence"/>
</dbReference>
<name>A0A315Z0J6_SEDFL</name>
<dbReference type="GO" id="GO:0015562">
    <property type="term" value="F:efflux transmembrane transporter activity"/>
    <property type="evidence" value="ECO:0007669"/>
    <property type="project" value="InterPro"/>
</dbReference>
<dbReference type="AlphaFoldDB" id="A0A315Z0J6"/>
<feature type="transmembrane region" description="Helical" evidence="2">
    <location>
        <begin position="34"/>
        <end position="53"/>
    </location>
</feature>
<protein>
    <submittedName>
        <fullName evidence="3">Multidrug resistance efflux pump</fullName>
    </submittedName>
</protein>
<accession>A0A315Z0J6</accession>
<keyword evidence="2" id="KW-1133">Transmembrane helix</keyword>
<dbReference type="Gene3D" id="2.40.50.100">
    <property type="match status" value="1"/>
</dbReference>
<dbReference type="InterPro" id="IPR050739">
    <property type="entry name" value="MFP"/>
</dbReference>